<dbReference type="InterPro" id="IPR011032">
    <property type="entry name" value="GroES-like_sf"/>
</dbReference>
<reference evidence="9 10" key="2">
    <citation type="journal article" date="2010" name="Nucleic Acids Res.">
        <title>BeetleBase in 2010: revisions to provide comprehensive genomic information for Tribolium castaneum.</title>
        <authorList>
            <person name="Kim H.S."/>
            <person name="Murphy T."/>
            <person name="Xia J."/>
            <person name="Caragea D."/>
            <person name="Park Y."/>
            <person name="Beeman R.W."/>
            <person name="Lorenzen M.D."/>
            <person name="Butcher S."/>
            <person name="Manak J.R."/>
            <person name="Brown S.J."/>
        </authorList>
    </citation>
    <scope>GENOME REANNOTATION</scope>
    <source>
        <strain evidence="9 10">Georgia GA2</strain>
    </source>
</reference>
<dbReference type="InterPro" id="IPR032821">
    <property type="entry name" value="PKS_assoc"/>
</dbReference>
<dbReference type="InterPro" id="IPR036291">
    <property type="entry name" value="NAD(P)-bd_dom_sf"/>
</dbReference>
<dbReference type="InterPro" id="IPR020841">
    <property type="entry name" value="PKS_Beta-ketoAc_synthase_dom"/>
</dbReference>
<dbReference type="SMART" id="SM00829">
    <property type="entry name" value="PKS_ER"/>
    <property type="match status" value="1"/>
</dbReference>
<evidence type="ECO:0000313" key="9">
    <source>
        <dbReference type="EMBL" id="EFA05203.2"/>
    </source>
</evidence>
<dbReference type="Gene3D" id="3.90.180.10">
    <property type="entry name" value="Medium-chain alcohol dehydrogenases, catalytic domain"/>
    <property type="match status" value="1"/>
</dbReference>
<keyword evidence="4" id="KW-0456">Lyase</keyword>
<dbReference type="Pfam" id="PF00975">
    <property type="entry name" value="Thioesterase"/>
    <property type="match status" value="1"/>
</dbReference>
<dbReference type="Pfam" id="PF00107">
    <property type="entry name" value="ADH_zinc_N"/>
    <property type="match status" value="1"/>
</dbReference>
<dbReference type="Gene3D" id="3.10.129.110">
    <property type="entry name" value="Polyketide synthase dehydratase"/>
    <property type="match status" value="1"/>
</dbReference>
<keyword evidence="1" id="KW-0596">Phosphopantetheine</keyword>
<dbReference type="CDD" id="cd05195">
    <property type="entry name" value="enoyl_red"/>
    <property type="match status" value="1"/>
</dbReference>
<dbReference type="SUPFAM" id="SSF51735">
    <property type="entry name" value="NAD(P)-binding Rossmann-fold domains"/>
    <property type="match status" value="2"/>
</dbReference>
<dbReference type="GO" id="GO:0016491">
    <property type="term" value="F:oxidoreductase activity"/>
    <property type="evidence" value="ECO:0007669"/>
    <property type="project" value="InterPro"/>
</dbReference>
<dbReference type="InterPro" id="IPR049900">
    <property type="entry name" value="PKS_mFAS_DH"/>
</dbReference>
<dbReference type="InterPro" id="IPR013149">
    <property type="entry name" value="ADH-like_C"/>
</dbReference>
<dbReference type="InterPro" id="IPR057326">
    <property type="entry name" value="KR_dom"/>
</dbReference>
<dbReference type="Gene3D" id="3.40.47.10">
    <property type="match status" value="1"/>
</dbReference>
<protein>
    <submittedName>
        <fullName evidence="9">Fatty acid synthase-like Protein</fullName>
    </submittedName>
</protein>
<evidence type="ECO:0000256" key="3">
    <source>
        <dbReference type="ARBA" id="ARBA00022679"/>
    </source>
</evidence>
<dbReference type="CDD" id="cd08954">
    <property type="entry name" value="KR_1_FAS_SDR_x"/>
    <property type="match status" value="1"/>
</dbReference>
<dbReference type="Gene3D" id="3.40.50.720">
    <property type="entry name" value="NAD(P)-binding Rossmann-like Domain"/>
    <property type="match status" value="1"/>
</dbReference>
<dbReference type="InterPro" id="IPR006162">
    <property type="entry name" value="Ppantetheine_attach_site"/>
</dbReference>
<keyword evidence="2" id="KW-0597">Phosphoprotein</keyword>
<dbReference type="SUPFAM" id="SSF53474">
    <property type="entry name" value="alpha/beta-Hydrolases"/>
    <property type="match status" value="1"/>
</dbReference>
<feature type="domain" description="Carrier" evidence="6">
    <location>
        <begin position="1794"/>
        <end position="1871"/>
    </location>
</feature>
<dbReference type="eggNOG" id="KOG1202">
    <property type="taxonomic scope" value="Eukaryota"/>
</dbReference>
<gene>
    <name evidence="9" type="primary">AUGUSTUS-3.0.2_15339</name>
    <name evidence="9" type="ORF">TcasGA2_TC015339</name>
</gene>
<dbReference type="Pfam" id="PF08659">
    <property type="entry name" value="KR"/>
    <property type="match status" value="1"/>
</dbReference>
<evidence type="ECO:0000313" key="10">
    <source>
        <dbReference type="Proteomes" id="UP000007266"/>
    </source>
</evidence>
<dbReference type="Pfam" id="PF16197">
    <property type="entry name" value="KAsynt_C_assoc"/>
    <property type="match status" value="1"/>
</dbReference>
<dbReference type="InterPro" id="IPR001031">
    <property type="entry name" value="Thioesterase"/>
</dbReference>
<evidence type="ECO:0000259" key="8">
    <source>
        <dbReference type="PROSITE" id="PS52019"/>
    </source>
</evidence>
<feature type="domain" description="PKS/mFAS DH" evidence="8">
    <location>
        <begin position="693"/>
        <end position="959"/>
    </location>
</feature>
<dbReference type="Pfam" id="PF21149">
    <property type="entry name" value="FAS_pseudo-KR"/>
    <property type="match status" value="1"/>
</dbReference>
<dbReference type="GO" id="GO:0004312">
    <property type="term" value="F:fatty acid synthase activity"/>
    <property type="evidence" value="ECO:0000318"/>
    <property type="project" value="GO_Central"/>
</dbReference>
<dbReference type="EMBL" id="KQ971344">
    <property type="protein sequence ID" value="EFA05203.2"/>
    <property type="molecule type" value="Genomic_DNA"/>
</dbReference>
<dbReference type="InterPro" id="IPR009081">
    <property type="entry name" value="PP-bd_ACP"/>
</dbReference>
<keyword evidence="10" id="KW-1185">Reference proteome</keyword>
<accession>D2A4M5</accession>
<dbReference type="Gene3D" id="3.30.70.3290">
    <property type="match status" value="2"/>
</dbReference>
<dbReference type="InterPro" id="IPR018201">
    <property type="entry name" value="Ketoacyl_synth_AS"/>
</dbReference>
<dbReference type="GO" id="GO:0004315">
    <property type="term" value="F:3-oxoacyl-[acyl-carrier-protein] synthase activity"/>
    <property type="evidence" value="ECO:0007669"/>
    <property type="project" value="InterPro"/>
</dbReference>
<dbReference type="InterPro" id="IPR014031">
    <property type="entry name" value="Ketoacyl_synth_C"/>
</dbReference>
<dbReference type="InterPro" id="IPR020843">
    <property type="entry name" value="ER"/>
</dbReference>
<dbReference type="Gene3D" id="3.40.50.1820">
    <property type="entry name" value="alpha/beta hydrolase"/>
    <property type="match status" value="1"/>
</dbReference>
<evidence type="ECO:0000256" key="2">
    <source>
        <dbReference type="ARBA" id="ARBA00022553"/>
    </source>
</evidence>
<feature type="region of interest" description="C-terminal hotdog fold" evidence="5">
    <location>
        <begin position="824"/>
        <end position="959"/>
    </location>
</feature>
<dbReference type="OMA" id="GYGMISE"/>
<evidence type="ECO:0000256" key="4">
    <source>
        <dbReference type="ARBA" id="ARBA00023239"/>
    </source>
</evidence>
<dbReference type="PROSITE" id="PS50075">
    <property type="entry name" value="CARRIER"/>
    <property type="match status" value="1"/>
</dbReference>
<dbReference type="PROSITE" id="PS52019">
    <property type="entry name" value="PKS_MFAS_DH"/>
    <property type="match status" value="1"/>
</dbReference>
<dbReference type="Pfam" id="PF02801">
    <property type="entry name" value="Ketoacyl-synt_C"/>
    <property type="match status" value="1"/>
</dbReference>
<dbReference type="SUPFAM" id="SSF50129">
    <property type="entry name" value="GroES-like"/>
    <property type="match status" value="1"/>
</dbReference>
<evidence type="ECO:0000256" key="1">
    <source>
        <dbReference type="ARBA" id="ARBA00022450"/>
    </source>
</evidence>
<reference evidence="9 10" key="1">
    <citation type="journal article" date="2008" name="Nature">
        <title>The genome of the model beetle and pest Tribolium castaneum.</title>
        <authorList>
            <consortium name="Tribolium Genome Sequencing Consortium"/>
            <person name="Richards S."/>
            <person name="Gibbs R.A."/>
            <person name="Weinstock G.M."/>
            <person name="Brown S.J."/>
            <person name="Denell R."/>
            <person name="Beeman R.W."/>
            <person name="Gibbs R."/>
            <person name="Beeman R.W."/>
            <person name="Brown S.J."/>
            <person name="Bucher G."/>
            <person name="Friedrich M."/>
            <person name="Grimmelikhuijzen C.J."/>
            <person name="Klingler M."/>
            <person name="Lorenzen M."/>
            <person name="Richards S."/>
            <person name="Roth S."/>
            <person name="Schroder R."/>
            <person name="Tautz D."/>
            <person name="Zdobnov E.M."/>
            <person name="Muzny D."/>
            <person name="Gibbs R.A."/>
            <person name="Weinstock G.M."/>
            <person name="Attaway T."/>
            <person name="Bell S."/>
            <person name="Buhay C.J."/>
            <person name="Chandrabose M.N."/>
            <person name="Chavez D."/>
            <person name="Clerk-Blankenburg K.P."/>
            <person name="Cree A."/>
            <person name="Dao M."/>
            <person name="Davis C."/>
            <person name="Chacko J."/>
            <person name="Dinh H."/>
            <person name="Dugan-Rocha S."/>
            <person name="Fowler G."/>
            <person name="Garner T.T."/>
            <person name="Garnes J."/>
            <person name="Gnirke A."/>
            <person name="Hawes A."/>
            <person name="Hernandez J."/>
            <person name="Hines S."/>
            <person name="Holder M."/>
            <person name="Hume J."/>
            <person name="Jhangiani S.N."/>
            <person name="Joshi V."/>
            <person name="Khan Z.M."/>
            <person name="Jackson L."/>
            <person name="Kovar C."/>
            <person name="Kowis A."/>
            <person name="Lee S."/>
            <person name="Lewis L.R."/>
            <person name="Margolis J."/>
            <person name="Morgan M."/>
            <person name="Nazareth L.V."/>
            <person name="Nguyen N."/>
            <person name="Okwuonu G."/>
            <person name="Parker D."/>
            <person name="Richards S."/>
            <person name="Ruiz S.J."/>
            <person name="Santibanez J."/>
            <person name="Savard J."/>
            <person name="Scherer S.E."/>
            <person name="Schneider B."/>
            <person name="Sodergren E."/>
            <person name="Tautz D."/>
            <person name="Vattahil S."/>
            <person name="Villasana D."/>
            <person name="White C.S."/>
            <person name="Wright R."/>
            <person name="Park Y."/>
            <person name="Beeman R.W."/>
            <person name="Lord J."/>
            <person name="Oppert B."/>
            <person name="Lorenzen M."/>
            <person name="Brown S."/>
            <person name="Wang L."/>
            <person name="Savard J."/>
            <person name="Tautz D."/>
            <person name="Richards S."/>
            <person name="Weinstock G."/>
            <person name="Gibbs R.A."/>
            <person name="Liu Y."/>
            <person name="Worley K."/>
            <person name="Weinstock G."/>
            <person name="Elsik C.G."/>
            <person name="Reese J.T."/>
            <person name="Elhaik E."/>
            <person name="Landan G."/>
            <person name="Graur D."/>
            <person name="Arensburger P."/>
            <person name="Atkinson P."/>
            <person name="Beeman R.W."/>
            <person name="Beidler J."/>
            <person name="Brown S.J."/>
            <person name="Demuth J.P."/>
            <person name="Drury D.W."/>
            <person name="Du Y.Z."/>
            <person name="Fujiwara H."/>
            <person name="Lorenzen M."/>
            <person name="Maselli V."/>
            <person name="Osanai M."/>
            <person name="Park Y."/>
            <person name="Robertson H.M."/>
            <person name="Tu Z."/>
            <person name="Wang J.J."/>
            <person name="Wang S."/>
            <person name="Richards S."/>
            <person name="Song H."/>
            <person name="Zhang L."/>
            <person name="Sodergren E."/>
            <person name="Werner D."/>
            <person name="Stanke M."/>
            <person name="Morgenstern B."/>
            <person name="Solovyev V."/>
            <person name="Kosarev P."/>
            <person name="Brown G."/>
            <person name="Chen H.C."/>
            <person name="Ermolaeva O."/>
            <person name="Hlavina W."/>
            <person name="Kapustin Y."/>
            <person name="Kiryutin B."/>
            <person name="Kitts P."/>
            <person name="Maglott D."/>
            <person name="Pruitt K."/>
            <person name="Sapojnikov V."/>
            <person name="Souvorov A."/>
            <person name="Mackey A.J."/>
            <person name="Waterhouse R.M."/>
            <person name="Wyder S."/>
            <person name="Zdobnov E.M."/>
            <person name="Zdobnov E.M."/>
            <person name="Wyder S."/>
            <person name="Kriventseva E.V."/>
            <person name="Kadowaki T."/>
            <person name="Bork P."/>
            <person name="Aranda M."/>
            <person name="Bao R."/>
            <person name="Beermann A."/>
            <person name="Berns N."/>
            <person name="Bolognesi R."/>
            <person name="Bonneton F."/>
            <person name="Bopp D."/>
            <person name="Brown S.J."/>
            <person name="Bucher G."/>
            <person name="Butts T."/>
            <person name="Chaumot A."/>
            <person name="Denell R.E."/>
            <person name="Ferrier D.E."/>
            <person name="Friedrich M."/>
            <person name="Gordon C.M."/>
            <person name="Jindra M."/>
            <person name="Klingler M."/>
            <person name="Lan Q."/>
            <person name="Lattorff H.M."/>
            <person name="Laudet V."/>
            <person name="von Levetsow C."/>
            <person name="Liu Z."/>
            <person name="Lutz R."/>
            <person name="Lynch J.A."/>
            <person name="da Fonseca R.N."/>
            <person name="Posnien N."/>
            <person name="Reuter R."/>
            <person name="Roth S."/>
            <person name="Savard J."/>
            <person name="Schinko J.B."/>
            <person name="Schmitt C."/>
            <person name="Schoppmeier M."/>
            <person name="Schroder R."/>
            <person name="Shippy T.D."/>
            <person name="Simonnet F."/>
            <person name="Marques-Souza H."/>
            <person name="Tautz D."/>
            <person name="Tomoyasu Y."/>
            <person name="Trauner J."/>
            <person name="Van der Zee M."/>
            <person name="Vervoort M."/>
            <person name="Wittkopp N."/>
            <person name="Wimmer E.A."/>
            <person name="Yang X."/>
            <person name="Jones A.K."/>
            <person name="Sattelle D.B."/>
            <person name="Ebert P.R."/>
            <person name="Nelson D."/>
            <person name="Scott J.G."/>
            <person name="Beeman R.W."/>
            <person name="Muthukrishnan S."/>
            <person name="Kramer K.J."/>
            <person name="Arakane Y."/>
            <person name="Beeman R.W."/>
            <person name="Zhu Q."/>
            <person name="Hogenkamp D."/>
            <person name="Dixit R."/>
            <person name="Oppert B."/>
            <person name="Jiang H."/>
            <person name="Zou Z."/>
            <person name="Marshall J."/>
            <person name="Elpidina E."/>
            <person name="Vinokurov K."/>
            <person name="Oppert C."/>
            <person name="Zou Z."/>
            <person name="Evans J."/>
            <person name="Lu Z."/>
            <person name="Zhao P."/>
            <person name="Sumathipala N."/>
            <person name="Altincicek B."/>
            <person name="Vilcinskas A."/>
            <person name="Williams M."/>
            <person name="Hultmark D."/>
            <person name="Hetru C."/>
            <person name="Jiang H."/>
            <person name="Grimmelikhuijzen C.J."/>
            <person name="Hauser F."/>
            <person name="Cazzamali G."/>
            <person name="Williamson M."/>
            <person name="Park Y."/>
            <person name="Li B."/>
            <person name="Tanaka Y."/>
            <person name="Predel R."/>
            <person name="Neupert S."/>
            <person name="Schachtner J."/>
            <person name="Verleyen P."/>
            <person name="Raible F."/>
            <person name="Bork P."/>
            <person name="Friedrich M."/>
            <person name="Walden K.K."/>
            <person name="Robertson H.M."/>
            <person name="Angeli S."/>
            <person name="Foret S."/>
            <person name="Bucher G."/>
            <person name="Schuetz S."/>
            <person name="Maleszka R."/>
            <person name="Wimmer E.A."/>
            <person name="Beeman R.W."/>
            <person name="Lorenzen M."/>
            <person name="Tomoyasu Y."/>
            <person name="Miller S.C."/>
            <person name="Grossmann D."/>
            <person name="Bucher G."/>
        </authorList>
    </citation>
    <scope>NUCLEOTIDE SEQUENCE [LARGE SCALE GENOMIC DNA]</scope>
    <source>
        <strain evidence="9 10">Georgia GA2</strain>
    </source>
</reference>
<dbReference type="PROSITE" id="PS00606">
    <property type="entry name" value="KS3_1"/>
    <property type="match status" value="1"/>
</dbReference>
<feature type="domain" description="Ketosynthase family 3 (KS3)" evidence="7">
    <location>
        <begin position="21"/>
        <end position="426"/>
    </location>
</feature>
<feature type="active site" description="Proton acceptor; for dehydratase activity" evidence="5">
    <location>
        <position position="726"/>
    </location>
</feature>
<organism evidence="9 10">
    <name type="scientific">Tribolium castaneum</name>
    <name type="common">Red flour beetle</name>
    <dbReference type="NCBI Taxonomy" id="7070"/>
    <lineage>
        <taxon>Eukaryota</taxon>
        <taxon>Metazoa</taxon>
        <taxon>Ecdysozoa</taxon>
        <taxon>Arthropoda</taxon>
        <taxon>Hexapoda</taxon>
        <taxon>Insecta</taxon>
        <taxon>Pterygota</taxon>
        <taxon>Neoptera</taxon>
        <taxon>Endopterygota</taxon>
        <taxon>Coleoptera</taxon>
        <taxon>Polyphaga</taxon>
        <taxon>Cucujiformia</taxon>
        <taxon>Tenebrionidae</taxon>
        <taxon>Tenebrionidae incertae sedis</taxon>
        <taxon>Tribolium</taxon>
    </lineage>
</organism>
<dbReference type="InterPro" id="IPR014030">
    <property type="entry name" value="Ketoacyl_synth_N"/>
</dbReference>
<dbReference type="GO" id="GO:0016829">
    <property type="term" value="F:lyase activity"/>
    <property type="evidence" value="ECO:0007669"/>
    <property type="project" value="UniProtKB-KW"/>
</dbReference>
<dbReference type="InParanoid" id="D2A4M5"/>
<dbReference type="InterPro" id="IPR050091">
    <property type="entry name" value="PKS_NRPS_Biosynth_Enz"/>
</dbReference>
<keyword evidence="3" id="KW-0808">Transferase</keyword>
<dbReference type="PANTHER" id="PTHR43775:SF23">
    <property type="entry name" value="FATTY ACID SYNTHASE 3"/>
    <property type="match status" value="1"/>
</dbReference>
<evidence type="ECO:0000259" key="7">
    <source>
        <dbReference type="PROSITE" id="PS52004"/>
    </source>
</evidence>
<dbReference type="Pfam" id="PF00550">
    <property type="entry name" value="PP-binding"/>
    <property type="match status" value="1"/>
</dbReference>
<dbReference type="InterPro" id="IPR016039">
    <property type="entry name" value="Thiolase-like"/>
</dbReference>
<dbReference type="HOGENOM" id="CLU_000022_31_7_1"/>
<dbReference type="InterPro" id="IPR013968">
    <property type="entry name" value="PKS_KR"/>
</dbReference>
<dbReference type="Gene3D" id="1.10.1200.10">
    <property type="entry name" value="ACP-like"/>
    <property type="match status" value="1"/>
</dbReference>
<dbReference type="SMART" id="SM00825">
    <property type="entry name" value="PKS_KS"/>
    <property type="match status" value="1"/>
</dbReference>
<dbReference type="Pfam" id="PF00109">
    <property type="entry name" value="ketoacyl-synt"/>
    <property type="match status" value="1"/>
</dbReference>
<evidence type="ECO:0000259" key="6">
    <source>
        <dbReference type="PROSITE" id="PS50075"/>
    </source>
</evidence>
<dbReference type="CDD" id="cd00833">
    <property type="entry name" value="PKS"/>
    <property type="match status" value="1"/>
</dbReference>
<dbReference type="PROSITE" id="PS52004">
    <property type="entry name" value="KS3_2"/>
    <property type="match status" value="1"/>
</dbReference>
<dbReference type="SUPFAM" id="SSF47336">
    <property type="entry name" value="ACP-like"/>
    <property type="match status" value="1"/>
</dbReference>
<feature type="active site" description="Proton donor; for dehydratase activity" evidence="5">
    <location>
        <position position="873"/>
    </location>
</feature>
<evidence type="ECO:0000256" key="5">
    <source>
        <dbReference type="PROSITE-ProRule" id="PRU01363"/>
    </source>
</evidence>
<feature type="region of interest" description="N-terminal hotdog fold" evidence="5">
    <location>
        <begin position="693"/>
        <end position="804"/>
    </location>
</feature>
<dbReference type="STRING" id="7070.D2A4M5"/>
<dbReference type="InterPro" id="IPR029058">
    <property type="entry name" value="AB_hydrolase_fold"/>
</dbReference>
<dbReference type="SUPFAM" id="SSF53901">
    <property type="entry name" value="Thiolase-like"/>
    <property type="match status" value="1"/>
</dbReference>
<dbReference type="GO" id="GO:0006633">
    <property type="term" value="P:fatty acid biosynthetic process"/>
    <property type="evidence" value="ECO:0000318"/>
    <property type="project" value="GO_Central"/>
</dbReference>
<proteinExistence type="predicted"/>
<sequence>MQDQSGENFAYGRWLSTPAPGDEVVISGLSGRFPSSHNVEEFRKNLYNKNDMICDVDERWVCKNDEIPKQGGIIPGIGYFDPGSFGIPYRQTKRCDPALANFLEVAIEAILDAGINPRDLEGSKTGVFVGYSWSETEASLGDLDIKNRMFLTSTMRSFIPNRLSYFLKLKGPSYVIDTACSSSLNALENGFKAIRSGLCDNALVGGCNLILNPNMTLQFARFGVLSKFCRCKVFDEEAGGYVRSETIGCILLQKSKNAKRIYSQVLHAKVNSDGYKEEGLHFPSNIMQSQLIKEVLLESGLNPSQLSYLELHGTGTKVGDVQEVTAIDRTLVLTKPLPIGSVKSNLGHAESGSGMASIIKAILAMELDQIAPNINFKKIKPDLKPIIDKKFHIVTDVTPLGATSQYVIGVNNFGFGGNNCHTILKSLTGHETLPQNNLPRLVCVSGRTEEAVRVLLNDLGAKYNREFYALFDEIFHKSITSHLYRGFGVFEQGGTVEVAIGPIVDKSAQFCVNFGKFETTCKEMTEYFGNFPIFKKTVLSFNEVTSGHGTPILNQLSFGIGLIELIKHLNLEPVATWDNSVGKLLSGYLDGTLSLKDVVEGSTNGISPVLKNPKLDRYLKHLEMNQNRPFNPNSIILDVSDSGLGQNPDRFLSILGQLYLKGYDLDLRNLYQKVEFPVSRGTPMISPLVKWYHEQCFYNTVYKDVRRSGADFNWTLDETTGYLGGHVIDGRNLFPATGYLNIVWEYLAKQFSMSTEYLPVVFENCKFVRATTISDFLSFSVTIQKNGDFEVMANDSVVVTGRATIPETNFFTDLAPLKLSDDPKLVLDKTEIYKELHLRGYNYTGLFKGIDKCNVDGSAALIKWENNWVTFMDKMLQMKILEMDSRLLYVPVGIRKIVIDPKKHLEEQEAVMKVSSYHKCNVLKCGGIEISGLQASPISRRKVTLEPVLETNIFVPNDFTTDLSQSVRINTQIILEESLDINFKALEIHDEFSPPDTFIMPLVFNALEDVPLVQPDLTISTKSPVQESPGVKITSDGLTPSNFLLIVGSKLLQRASFLNQILASLSPHGFVLSREDLSYVPENSTKISILTQHCIGNEKLILFRKFESNERLVVELSSSQWMSQLKQALKTKNETLVVSQKNQIEGILGFVNCVRREPDGRKIRCVFIMDQAPAFDPKNTFYSQQISKNLAFNVYKNGSWGTYRHLRLEENLDSFKEHSFISVTNRGDLSSMRWFQGPLSTQNNEKNLIYTHYCAINFRDVMTASGRITLATERINQETIEGFEFSGKDSKGNRFMGMINNGALSTLIDSDPNLTWMVPPEWSLEEAATVPVVYSTVIYGLLMRSSLSAGTSILIHSGTGGVGLAAINVALAHKCIVFVTVGTKEKRDFLKKNFPEIPESHIGNSRDVSFKEMILKETRGRGVNVVLNSLSEEKLKTSIQCLARGGKFLEIGKFDLVNNNSLQLLLLEKEASYHGIMLDSLFKEPAEVKLKLYNKFCEGVKKGYVKPLPRTVFESANVEGAFRYMTTGKHIGKVLVKIREDNQEKASIQCLPKFWADPSKSYIILGGLGGFGLELADWLVLRGARNLVLTSRTGVQTGYQTQRIKIWQSYGARVNISTITISSKDDCVKLIQEATKLAPVDAIFNLAVVLKDELFENQTEENFRISLTPKAFATKYLDQVSRDLCPNLRFFVVFSSVSCGRGNIGQSNYGMANSIMERVCEKRKSEGFPALAIQWGAIGDVGLVAKMQKDNKELVIGGTLQQKISSCLNVMDRFLNQDNPVVSSMVVAEKRDKRLGSESALDVVATLLGIKDMKTISQQSTLSELGMDSMMGNEILQTLEKEFEIFITPKELRNLTIAKLSELGKEESNKTKQEEKNVQTGINLIQFIPENTTEPLLQLKNCHNGTKIFVMPGIEGVLKLLEPLVKNLDAQVLGLQYIGQNSNTIRKIALELLPIVQSHLQANERFFLIGYSVGAIVALELALLLEENHHTGSIFLIDGSPHYMQTLLHQIDTENNLETTILCSTLSHLLPHSVIQENKEKIANCSNFEQRVAIALALVPRESPAYQKMNLQVLAKVYNRCKAVASYTFAGKKLKSTVKLYKAETPIVHVDDYKVDDFCEGKVEVLTIRGDHGTILGQAELYKDINKLIRC</sequence>
<dbReference type="PANTHER" id="PTHR43775">
    <property type="entry name" value="FATTY ACID SYNTHASE"/>
    <property type="match status" value="1"/>
</dbReference>
<dbReference type="Proteomes" id="UP000007266">
    <property type="component" value="Linkage group 6"/>
</dbReference>
<dbReference type="InterPro" id="IPR036736">
    <property type="entry name" value="ACP-like_sf"/>
</dbReference>
<dbReference type="InterPro" id="IPR049391">
    <property type="entry name" value="FAS_pseudo-KR"/>
</dbReference>
<name>D2A4M5_TRICA</name>
<dbReference type="InterPro" id="IPR042104">
    <property type="entry name" value="PKS_dehydratase_sf"/>
</dbReference>
<dbReference type="SMART" id="SM00822">
    <property type="entry name" value="PKS_KR"/>
    <property type="match status" value="1"/>
</dbReference>
<dbReference type="PROSITE" id="PS00012">
    <property type="entry name" value="PHOSPHOPANTETHEINE"/>
    <property type="match status" value="1"/>
</dbReference>